<name>A0A382V6X9_9ZZZZ</name>
<proteinExistence type="predicted"/>
<feature type="non-terminal residue" evidence="1">
    <location>
        <position position="61"/>
    </location>
</feature>
<reference evidence="1" key="1">
    <citation type="submission" date="2018-05" db="EMBL/GenBank/DDBJ databases">
        <authorList>
            <person name="Lanie J.A."/>
            <person name="Ng W.-L."/>
            <person name="Kazmierczak K.M."/>
            <person name="Andrzejewski T.M."/>
            <person name="Davidsen T.M."/>
            <person name="Wayne K.J."/>
            <person name="Tettelin H."/>
            <person name="Glass J.I."/>
            <person name="Rusch D."/>
            <person name="Podicherti R."/>
            <person name="Tsui H.-C.T."/>
            <person name="Winkler M.E."/>
        </authorList>
    </citation>
    <scope>NUCLEOTIDE SEQUENCE</scope>
</reference>
<sequence length="61" mass="6539">MEAYWPQVARSLSFAIPNKKPPAYKSPAPVVSTTLSTRTGLISITSLLFTITEPSAAFVIA</sequence>
<gene>
    <name evidence="1" type="ORF">METZ01_LOCUS394639</name>
</gene>
<dbReference type="EMBL" id="UINC01149360">
    <property type="protein sequence ID" value="SVD41785.1"/>
    <property type="molecule type" value="Genomic_DNA"/>
</dbReference>
<dbReference type="AlphaFoldDB" id="A0A382V6X9"/>
<evidence type="ECO:0000313" key="1">
    <source>
        <dbReference type="EMBL" id="SVD41785.1"/>
    </source>
</evidence>
<accession>A0A382V6X9</accession>
<protein>
    <submittedName>
        <fullName evidence="1">Uncharacterized protein</fullName>
    </submittedName>
</protein>
<organism evidence="1">
    <name type="scientific">marine metagenome</name>
    <dbReference type="NCBI Taxonomy" id="408172"/>
    <lineage>
        <taxon>unclassified sequences</taxon>
        <taxon>metagenomes</taxon>
        <taxon>ecological metagenomes</taxon>
    </lineage>
</organism>